<keyword evidence="5" id="KW-0175">Coiled coil</keyword>
<dbReference type="OrthoDB" id="4151048at2759"/>
<evidence type="ECO:0000256" key="1">
    <source>
        <dbReference type="ARBA" id="ARBA00023015"/>
    </source>
</evidence>
<evidence type="ECO:0000259" key="7">
    <source>
        <dbReference type="PROSITE" id="PS50048"/>
    </source>
</evidence>
<dbReference type="GO" id="GO:0008270">
    <property type="term" value="F:zinc ion binding"/>
    <property type="evidence" value="ECO:0007669"/>
    <property type="project" value="InterPro"/>
</dbReference>
<dbReference type="InterPro" id="IPR036864">
    <property type="entry name" value="Zn2-C6_fun-type_DNA-bd_sf"/>
</dbReference>
<reference evidence="9" key="1">
    <citation type="journal article" date="2015" name="Genome Announc.">
        <title>Draft genome sequence of the fungus Penicillium brasilianum MG11.</title>
        <authorList>
            <person name="Horn F."/>
            <person name="Linde J."/>
            <person name="Mattern D.J."/>
            <person name="Walther G."/>
            <person name="Guthke R."/>
            <person name="Brakhage A.A."/>
            <person name="Valiante V."/>
        </authorList>
    </citation>
    <scope>NUCLEOTIDE SEQUENCE [LARGE SCALE GENOMIC DNA]</scope>
    <source>
        <strain evidence="9">MG11</strain>
    </source>
</reference>
<evidence type="ECO:0000313" key="9">
    <source>
        <dbReference type="Proteomes" id="UP000042958"/>
    </source>
</evidence>
<name>A0A0F7TH33_PENBI</name>
<protein>
    <recommendedName>
        <fullName evidence="7">Zn(2)-C6 fungal-type domain-containing protein</fullName>
    </recommendedName>
</protein>
<keyword evidence="1" id="KW-0805">Transcription regulation</keyword>
<proteinExistence type="predicted"/>
<keyword evidence="9" id="KW-1185">Reference proteome</keyword>
<dbReference type="Pfam" id="PF00172">
    <property type="entry name" value="Zn_clus"/>
    <property type="match status" value="1"/>
</dbReference>
<dbReference type="SUPFAM" id="SSF57701">
    <property type="entry name" value="Zn2/Cys6 DNA-binding domain"/>
    <property type="match status" value="1"/>
</dbReference>
<evidence type="ECO:0000256" key="6">
    <source>
        <dbReference type="SAM" id="MobiDB-lite"/>
    </source>
</evidence>
<dbReference type="PROSITE" id="PS00463">
    <property type="entry name" value="ZN2_CY6_FUNGAL_1"/>
    <property type="match status" value="1"/>
</dbReference>
<dbReference type="PROSITE" id="PS50048">
    <property type="entry name" value="ZN2_CY6_FUNGAL_2"/>
    <property type="match status" value="1"/>
</dbReference>
<evidence type="ECO:0000256" key="2">
    <source>
        <dbReference type="ARBA" id="ARBA00023125"/>
    </source>
</evidence>
<evidence type="ECO:0000313" key="8">
    <source>
        <dbReference type="EMBL" id="CEJ55845.1"/>
    </source>
</evidence>
<keyword evidence="3" id="KW-0804">Transcription</keyword>
<dbReference type="GO" id="GO:0003677">
    <property type="term" value="F:DNA binding"/>
    <property type="evidence" value="ECO:0007669"/>
    <property type="project" value="UniProtKB-KW"/>
</dbReference>
<organism evidence="8 9">
    <name type="scientific">Penicillium brasilianum</name>
    <dbReference type="NCBI Taxonomy" id="104259"/>
    <lineage>
        <taxon>Eukaryota</taxon>
        <taxon>Fungi</taxon>
        <taxon>Dikarya</taxon>
        <taxon>Ascomycota</taxon>
        <taxon>Pezizomycotina</taxon>
        <taxon>Eurotiomycetes</taxon>
        <taxon>Eurotiomycetidae</taxon>
        <taxon>Eurotiales</taxon>
        <taxon>Aspergillaceae</taxon>
        <taxon>Penicillium</taxon>
    </lineage>
</organism>
<feature type="compositionally biased region" description="Low complexity" evidence="6">
    <location>
        <begin position="76"/>
        <end position="89"/>
    </location>
</feature>
<dbReference type="AlphaFoldDB" id="A0A0F7TH33"/>
<dbReference type="Gene3D" id="4.10.240.10">
    <property type="entry name" value="Zn(2)-C6 fungal-type DNA-binding domain"/>
    <property type="match status" value="1"/>
</dbReference>
<gene>
    <name evidence="8" type="ORF">PMG11_02076</name>
</gene>
<keyword evidence="2" id="KW-0238">DNA-binding</keyword>
<keyword evidence="4" id="KW-0539">Nucleus</keyword>
<dbReference type="Proteomes" id="UP000042958">
    <property type="component" value="Unassembled WGS sequence"/>
</dbReference>
<dbReference type="GO" id="GO:0000981">
    <property type="term" value="F:DNA-binding transcription factor activity, RNA polymerase II-specific"/>
    <property type="evidence" value="ECO:0007669"/>
    <property type="project" value="InterPro"/>
</dbReference>
<dbReference type="STRING" id="104259.A0A0F7TH33"/>
<evidence type="ECO:0000256" key="3">
    <source>
        <dbReference type="ARBA" id="ARBA00023163"/>
    </source>
</evidence>
<feature type="region of interest" description="Disordered" evidence="6">
    <location>
        <begin position="49"/>
        <end position="90"/>
    </location>
</feature>
<accession>A0A0F7TH33</accession>
<dbReference type="EMBL" id="CDHK01000002">
    <property type="protein sequence ID" value="CEJ55845.1"/>
    <property type="molecule type" value="Genomic_DNA"/>
</dbReference>
<evidence type="ECO:0000256" key="4">
    <source>
        <dbReference type="ARBA" id="ARBA00023242"/>
    </source>
</evidence>
<feature type="coiled-coil region" evidence="5">
    <location>
        <begin position="200"/>
        <end position="298"/>
    </location>
</feature>
<dbReference type="InterPro" id="IPR001138">
    <property type="entry name" value="Zn2Cys6_DnaBD"/>
</dbReference>
<feature type="domain" description="Zn(2)-C6 fungal-type" evidence="7">
    <location>
        <begin position="156"/>
        <end position="186"/>
    </location>
</feature>
<dbReference type="CDD" id="cd00067">
    <property type="entry name" value="GAL4"/>
    <property type="match status" value="1"/>
</dbReference>
<feature type="compositionally biased region" description="Polar residues" evidence="6">
    <location>
        <begin position="59"/>
        <end position="69"/>
    </location>
</feature>
<sequence>MSDRIPFHSGGNEAMPWEVSFDSESFQRNESSEVNTDFFSDLVNSDGLANAHQNPLPIRTSTTPSSGASPNRDPETSLTTTNLNSTQNTKCVPQTGIFDLFQNEIKHPPVLESTNGDVGKEPPREKKRRRSRNSPEPDYSQIILELNKKRKRTGQACDRCRVRRYKCDPGRNGCLNCRAGGLMCKVTDCVTGETYVRGAAGRMAAEVDRLKARIADLERENDELQRKKPCYGFGSANAPTDPTHPSIVLLQQQQHQAKLREQQISKLQIENTQVQKRAAVLKEKNETLQKRIEEQEALLRLTDDFPLYNTKFNHAL</sequence>
<evidence type="ECO:0000256" key="5">
    <source>
        <dbReference type="SAM" id="Coils"/>
    </source>
</evidence>
<feature type="region of interest" description="Disordered" evidence="6">
    <location>
        <begin position="108"/>
        <end position="140"/>
    </location>
</feature>